<dbReference type="Gene3D" id="6.10.250.3150">
    <property type="match status" value="2"/>
</dbReference>
<dbReference type="SUPFAM" id="SSF51261">
    <property type="entry name" value="Duplicated hybrid motif"/>
    <property type="match status" value="1"/>
</dbReference>
<dbReference type="InterPro" id="IPR016047">
    <property type="entry name" value="M23ase_b-sheet_dom"/>
</dbReference>
<dbReference type="AlphaFoldDB" id="A0A485LYB4"/>
<dbReference type="Gene3D" id="2.70.70.10">
    <property type="entry name" value="Glucose Permease (Domain IIA)"/>
    <property type="match status" value="1"/>
</dbReference>
<organism evidence="3">
    <name type="scientific">anaerobic digester metagenome</name>
    <dbReference type="NCBI Taxonomy" id="1263854"/>
    <lineage>
        <taxon>unclassified sequences</taxon>
        <taxon>metagenomes</taxon>
        <taxon>ecological metagenomes</taxon>
    </lineage>
</organism>
<feature type="coiled-coil region" evidence="1">
    <location>
        <begin position="42"/>
        <end position="97"/>
    </location>
</feature>
<protein>
    <submittedName>
        <fullName evidence="3">Murein hydrolase activator EnvC</fullName>
    </submittedName>
</protein>
<gene>
    <name evidence="3" type="primary">envC</name>
    <name evidence="3" type="ORF">SCFA_180038</name>
</gene>
<feature type="domain" description="M23ase beta-sheet core" evidence="2">
    <location>
        <begin position="253"/>
        <end position="346"/>
    </location>
</feature>
<dbReference type="InterPro" id="IPR050570">
    <property type="entry name" value="Cell_wall_metabolism_enzyme"/>
</dbReference>
<evidence type="ECO:0000256" key="1">
    <source>
        <dbReference type="SAM" id="Coils"/>
    </source>
</evidence>
<dbReference type="InterPro" id="IPR011055">
    <property type="entry name" value="Dup_hybrid_motif"/>
</dbReference>
<accession>A0A485LYB4</accession>
<name>A0A485LYB4_9ZZZZ</name>
<dbReference type="CDD" id="cd12797">
    <property type="entry name" value="M23_peptidase"/>
    <property type="match status" value="1"/>
</dbReference>
<evidence type="ECO:0000313" key="3">
    <source>
        <dbReference type="EMBL" id="VFU13350.1"/>
    </source>
</evidence>
<evidence type="ECO:0000259" key="2">
    <source>
        <dbReference type="Pfam" id="PF01551"/>
    </source>
</evidence>
<dbReference type="GO" id="GO:0004222">
    <property type="term" value="F:metalloendopeptidase activity"/>
    <property type="evidence" value="ECO:0007669"/>
    <property type="project" value="TreeGrafter"/>
</dbReference>
<proteinExistence type="predicted"/>
<dbReference type="PANTHER" id="PTHR21666">
    <property type="entry name" value="PEPTIDASE-RELATED"/>
    <property type="match status" value="1"/>
</dbReference>
<dbReference type="EMBL" id="CAADRM010000079">
    <property type="protein sequence ID" value="VFU13350.1"/>
    <property type="molecule type" value="Genomic_DNA"/>
</dbReference>
<reference evidence="3" key="1">
    <citation type="submission" date="2019-03" db="EMBL/GenBank/DDBJ databases">
        <authorList>
            <person name="Hao L."/>
        </authorList>
    </citation>
    <scope>NUCLEOTIDE SEQUENCE</scope>
</reference>
<sequence length="353" mass="39554">MIRSVVLLFAIVLPALSVLAADDPAAELEALTKKAREVHGTYLSEEKKLKSIDSEIQRMQNRIDKVRANITSKQAQIALLDKELADYEASLAAAEKGMHHQWVQLYKGASLDLAGVYCRHERYSGYINAVISERTRIVREYQGLKEEREATREKARKLADLLRQDLAELEKTMAELAVQRDRKTRLVSSLKGQSKKYQDQIQDLLEKIQKSAGKAAEAGAGFLLNKGKLPWPVEGKVVRKFGPFTLQGIPQRSQGIDIEVQEGIPVKSVHSGKVVYFNWMGGYGNTLILDHGEGYYSIYSHLQEALKAVGDMVMPEEIIGRAGQSGDVLKPTLHFEIRSHGKAQDPHAWLIRK</sequence>
<feature type="coiled-coil region" evidence="1">
    <location>
        <begin position="134"/>
        <end position="214"/>
    </location>
</feature>
<keyword evidence="1" id="KW-0175">Coiled coil</keyword>
<dbReference type="Pfam" id="PF01551">
    <property type="entry name" value="Peptidase_M23"/>
    <property type="match status" value="1"/>
</dbReference>
<keyword evidence="3" id="KW-0378">Hydrolase</keyword>
<dbReference type="PANTHER" id="PTHR21666:SF270">
    <property type="entry name" value="MUREIN HYDROLASE ACTIVATOR ENVC"/>
    <property type="match status" value="1"/>
</dbReference>